<dbReference type="SUPFAM" id="SSF52540">
    <property type="entry name" value="P-loop containing nucleoside triphosphate hydrolases"/>
    <property type="match status" value="1"/>
</dbReference>
<reference evidence="1 2" key="1">
    <citation type="submission" date="2018-10" db="EMBL/GenBank/DDBJ databases">
        <title>Marmoricola sp. 4Q3S-7 whole genome shotgun sequence.</title>
        <authorList>
            <person name="Li F."/>
        </authorList>
    </citation>
    <scope>NUCLEOTIDE SEQUENCE [LARGE SCALE GENOMIC DNA]</scope>
    <source>
        <strain evidence="1 2">4Q3S-7</strain>
    </source>
</reference>
<name>A0A3L8P6U4_9ACTN</name>
<dbReference type="InterPro" id="IPR027417">
    <property type="entry name" value="P-loop_NTPase"/>
</dbReference>
<evidence type="ECO:0000313" key="1">
    <source>
        <dbReference type="EMBL" id="RLV50453.1"/>
    </source>
</evidence>
<accession>A0A3L8P6U4</accession>
<organism evidence="1 2">
    <name type="scientific">Nocardioides mangrovicus</name>
    <dbReference type="NCBI Taxonomy" id="2478913"/>
    <lineage>
        <taxon>Bacteria</taxon>
        <taxon>Bacillati</taxon>
        <taxon>Actinomycetota</taxon>
        <taxon>Actinomycetes</taxon>
        <taxon>Propionibacteriales</taxon>
        <taxon>Nocardioidaceae</taxon>
        <taxon>Nocardioides</taxon>
    </lineage>
</organism>
<evidence type="ECO:0000313" key="2">
    <source>
        <dbReference type="Proteomes" id="UP000281708"/>
    </source>
</evidence>
<dbReference type="OrthoDB" id="5144031at2"/>
<protein>
    <recommendedName>
        <fullName evidence="3">Sulfotransferase family protein</fullName>
    </recommendedName>
</protein>
<evidence type="ECO:0008006" key="3">
    <source>
        <dbReference type="Google" id="ProtNLM"/>
    </source>
</evidence>
<sequence>MSLPPTLTPTLAPTLADGSLLLHLGPQKTGSTAIQRAMHLSRERLAGLGVFYPGPSFRPAEAGWAAMGIGSAVGRPPPRIELWEQLVADVRATDLPRICVSDEDFARATPEAAARITADLGADRIHLVYVARRLDKLLPSHWQERVKSRMTWSYPDFLARMAAPDEGHWEWSMMWAAHDVATVLDRWSAYVPREQITVVVSDEADHDLIPRTFTSMLGLPEGTLQAPADKNNRSLTYAEAEAVRRVNQVFADNGWTGEQYWRIVQAGIAGVLKASERTADVARPPGLPADVLAVVDERSEAQAAAIEAAGVHVVGEPDSLRTRGRVQPETDPVDVEQVSMELFAHVVTGAVRGALDLQRRELKRRRRPAPGLDGVAGRDLARELGGRVRRRIGRRSR</sequence>
<comment type="caution">
    <text evidence="1">The sequence shown here is derived from an EMBL/GenBank/DDBJ whole genome shotgun (WGS) entry which is preliminary data.</text>
</comment>
<keyword evidence="2" id="KW-1185">Reference proteome</keyword>
<gene>
    <name evidence="1" type="ORF">D9V37_00185</name>
</gene>
<dbReference type="AlphaFoldDB" id="A0A3L8P6U4"/>
<dbReference type="EMBL" id="RDBE01000001">
    <property type="protein sequence ID" value="RLV50453.1"/>
    <property type="molecule type" value="Genomic_DNA"/>
</dbReference>
<dbReference type="RefSeq" id="WP_121804134.1">
    <property type="nucleotide sequence ID" value="NZ_RDBE01000001.1"/>
</dbReference>
<dbReference type="Proteomes" id="UP000281708">
    <property type="component" value="Unassembled WGS sequence"/>
</dbReference>
<proteinExistence type="predicted"/>